<keyword evidence="1" id="KW-0479">Metal-binding</keyword>
<dbReference type="InterPro" id="IPR000008">
    <property type="entry name" value="C2_dom"/>
</dbReference>
<dbReference type="Pfam" id="PF00168">
    <property type="entry name" value="C2"/>
    <property type="match status" value="2"/>
</dbReference>
<name>A0AA88GR88_NAELO</name>
<dbReference type="RefSeq" id="XP_044551402.1">
    <property type="nucleotide sequence ID" value="XM_044691083.1"/>
</dbReference>
<feature type="domain" description="C2" evidence="4">
    <location>
        <begin position="1"/>
        <end position="119"/>
    </location>
</feature>
<keyword evidence="2" id="KW-0106">Calcium</keyword>
<dbReference type="SUPFAM" id="SSF49562">
    <property type="entry name" value="C2 domain (Calcium/lipid-binding domain, CaLB)"/>
    <property type="match status" value="1"/>
</dbReference>
<organism evidence="5 6">
    <name type="scientific">Naegleria lovaniensis</name>
    <name type="common">Amoeba</name>
    <dbReference type="NCBI Taxonomy" id="51637"/>
    <lineage>
        <taxon>Eukaryota</taxon>
        <taxon>Discoba</taxon>
        <taxon>Heterolobosea</taxon>
        <taxon>Tetramitia</taxon>
        <taxon>Eutetramitia</taxon>
        <taxon>Vahlkampfiidae</taxon>
        <taxon>Naegleria</taxon>
    </lineage>
</organism>
<evidence type="ECO:0000256" key="1">
    <source>
        <dbReference type="ARBA" id="ARBA00022723"/>
    </source>
</evidence>
<dbReference type="GO" id="GO:0046872">
    <property type="term" value="F:metal ion binding"/>
    <property type="evidence" value="ECO:0007669"/>
    <property type="project" value="UniProtKB-KW"/>
</dbReference>
<evidence type="ECO:0000313" key="5">
    <source>
        <dbReference type="EMBL" id="KAG2387410.1"/>
    </source>
</evidence>
<dbReference type="Proteomes" id="UP000816034">
    <property type="component" value="Unassembled WGS sequence"/>
</dbReference>
<evidence type="ECO:0000313" key="6">
    <source>
        <dbReference type="Proteomes" id="UP000816034"/>
    </source>
</evidence>
<dbReference type="AlphaFoldDB" id="A0AA88GR88"/>
<accession>A0AA88GR88</accession>
<feature type="region of interest" description="Disordered" evidence="3">
    <location>
        <begin position="586"/>
        <end position="606"/>
    </location>
</feature>
<protein>
    <recommendedName>
        <fullName evidence="4">C2 domain-containing protein</fullName>
    </recommendedName>
</protein>
<evidence type="ECO:0000256" key="2">
    <source>
        <dbReference type="ARBA" id="ARBA00022837"/>
    </source>
</evidence>
<sequence>MSTLNIEYFDRLIVTVKQANDIVPMDDNGFSDPYMIITYGGVSLISSVKLKTLNPIYNETFIWILDTQFQNRNLKYLKTLQHNNIENTKIVHKKHLHSRNNSLIPCAFFISNPNVDLTSHLHSNRKSGHDDTRIKNLSKHVSPNILNQNVRSSSNNHSNSSVSTISSSCVNEIQLQHIKNSHYKIPNHQVKLENSKYMTSLMNENIYVINTQQLDEVKFQVWDKDFLGDDDFCGSAELSASSILNSDNSKFTLKLKHVKSGELILTAQFKFSSLCDYPNDDSIDHHIPIASGNDLKTLDDSSNSTISLENVHSTLISSSNYQKSEFIKYIGNLTYPLGWKLEKIDEMRVLCRSPTELFDEYHRYDFFKIELEVGLLDMREVYVTSSGKYKNFTEIPLESSSKLGYHYYTFLFQYEESGNKLFQYVCVIDIGSACAIVVRYISNCALKNQHLVHQVVANSELVKGSQMFNVIYWDVFEQLWVRVPFGWQNDHFDSGEGKIVVFHSPLELRESEKNLQSTSSQKTHLEENGKHQVDSPVVDRFELTLLTQSSHDMSQQDVSEFVKSLIVEEGVEIMSEWKPFDQTLNHEHSEEDSFDPSLVHPSKNEPSSTLVHKNYLQIRYNTAVSDLSRNSSPLTIYELVMIIHRVDRFEHNHGQQHCVWMFSYKSSIKRGEVYHDLFFEMAREMKFPSVEASQ</sequence>
<dbReference type="GeneID" id="68094198"/>
<gene>
    <name evidence="5" type="ORF">C9374_001742</name>
</gene>
<dbReference type="InterPro" id="IPR035892">
    <property type="entry name" value="C2_domain_sf"/>
</dbReference>
<dbReference type="Gene3D" id="2.60.40.150">
    <property type="entry name" value="C2 domain"/>
    <property type="match status" value="2"/>
</dbReference>
<dbReference type="EMBL" id="PYSW02000013">
    <property type="protein sequence ID" value="KAG2387410.1"/>
    <property type="molecule type" value="Genomic_DNA"/>
</dbReference>
<proteinExistence type="predicted"/>
<comment type="caution">
    <text evidence="5">The sequence shown here is derived from an EMBL/GenBank/DDBJ whole genome shotgun (WGS) entry which is preliminary data.</text>
</comment>
<dbReference type="CDD" id="cd00030">
    <property type="entry name" value="C2"/>
    <property type="match status" value="1"/>
</dbReference>
<dbReference type="PROSITE" id="PS50004">
    <property type="entry name" value="C2"/>
    <property type="match status" value="1"/>
</dbReference>
<evidence type="ECO:0000256" key="3">
    <source>
        <dbReference type="SAM" id="MobiDB-lite"/>
    </source>
</evidence>
<dbReference type="PANTHER" id="PTHR45911">
    <property type="entry name" value="C2 DOMAIN-CONTAINING PROTEIN"/>
    <property type="match status" value="1"/>
</dbReference>
<keyword evidence="6" id="KW-1185">Reference proteome</keyword>
<reference evidence="5 6" key="1">
    <citation type="journal article" date="2018" name="BMC Genomics">
        <title>The genome of Naegleria lovaniensis, the basis for a comparative approach to unravel pathogenicity factors of the human pathogenic amoeba N. fowleri.</title>
        <authorList>
            <person name="Liechti N."/>
            <person name="Schurch N."/>
            <person name="Bruggmann R."/>
            <person name="Wittwer M."/>
        </authorList>
    </citation>
    <scope>NUCLEOTIDE SEQUENCE [LARGE SCALE GENOMIC DNA]</scope>
    <source>
        <strain evidence="5 6">ATCC 30569</strain>
    </source>
</reference>
<evidence type="ECO:0000259" key="4">
    <source>
        <dbReference type="PROSITE" id="PS50004"/>
    </source>
</evidence>